<dbReference type="NCBIfam" id="NF005113">
    <property type="entry name" value="PRK06545.2-5"/>
    <property type="match status" value="1"/>
</dbReference>
<organism evidence="12 13">
    <name type="scientific">Tropheryma whipplei (strain Twist)</name>
    <name type="common">Whipple's bacillus</name>
    <dbReference type="NCBI Taxonomy" id="203267"/>
    <lineage>
        <taxon>Bacteria</taxon>
        <taxon>Bacillati</taxon>
        <taxon>Actinomycetota</taxon>
        <taxon>Actinomycetes</taxon>
        <taxon>Micrococcales</taxon>
        <taxon>Tropherymataceae</taxon>
        <taxon>Tropheryma</taxon>
    </lineage>
</organism>
<sequence>MYVHIIGAGLIGGSIALGLSRAGLKVSASDISPAAQRLSKLGDISIGPPNQNPDLVFVCTPPDVTAAEVVSSLDRFPETCVVDVSSVKTRIYREVLRKTHPAKRVFYIQSHPMAGREIGGIQGASADLFSGWPWIVCHSFVCGDGNDQMNGENSVHQKNYLTRNTEDEAEWSLGKNLLHCINLLGAFPVFMHRDRHDRSVAAVSHVPHILSSLIALSLANTDQGTVAICGSGIKDMTRLAASNPELWTQIIFSNRREILQSLGVFSGLLKRMLHTLEKLDNPAYRTDLFSQLAEAQAQQARIPKKPGKNLDYSQLEVLIPDKPGELSKVLGAINTQGINLEDLHFEHANNLGVVKLSVSNKDRCRLMDTLEDKWTLLV</sequence>
<dbReference type="PROSITE" id="PS51671">
    <property type="entry name" value="ACT"/>
    <property type="match status" value="1"/>
</dbReference>
<dbReference type="InterPro" id="IPR046825">
    <property type="entry name" value="PDH_C"/>
</dbReference>
<evidence type="ECO:0000256" key="1">
    <source>
        <dbReference type="ARBA" id="ARBA00005067"/>
    </source>
</evidence>
<dbReference type="GO" id="GO:0004665">
    <property type="term" value="F:prephenate dehydrogenase (NADP+) activity"/>
    <property type="evidence" value="ECO:0007669"/>
    <property type="project" value="InterPro"/>
</dbReference>
<dbReference type="EMBL" id="AE014184">
    <property type="protein sequence ID" value="AAO44147.1"/>
    <property type="molecule type" value="Genomic_DNA"/>
</dbReference>
<comment type="catalytic activity">
    <reaction evidence="9">
        <text>prephenate + NAD(+) = 3-(4-hydroxyphenyl)pyruvate + CO2 + NADH</text>
        <dbReference type="Rhea" id="RHEA:13869"/>
        <dbReference type="ChEBI" id="CHEBI:16526"/>
        <dbReference type="ChEBI" id="CHEBI:29934"/>
        <dbReference type="ChEBI" id="CHEBI:36242"/>
        <dbReference type="ChEBI" id="CHEBI:57540"/>
        <dbReference type="ChEBI" id="CHEBI:57945"/>
        <dbReference type="EC" id="1.3.1.12"/>
    </reaction>
</comment>
<dbReference type="KEGG" id="twh:TWT_050"/>
<dbReference type="SUPFAM" id="SSF55021">
    <property type="entry name" value="ACT-like"/>
    <property type="match status" value="1"/>
</dbReference>
<dbReference type="eggNOG" id="COG0287">
    <property type="taxonomic scope" value="Bacteria"/>
</dbReference>
<evidence type="ECO:0000256" key="8">
    <source>
        <dbReference type="ARBA" id="ARBA00023141"/>
    </source>
</evidence>
<evidence type="ECO:0000259" key="11">
    <source>
        <dbReference type="PROSITE" id="PS51671"/>
    </source>
</evidence>
<dbReference type="InterPro" id="IPR036291">
    <property type="entry name" value="NAD(P)-bd_dom_sf"/>
</dbReference>
<dbReference type="AlphaFoldDB" id="Q83H16"/>
<dbReference type="InterPro" id="IPR050812">
    <property type="entry name" value="Preph/Arog_dehydrog"/>
</dbReference>
<dbReference type="InterPro" id="IPR003099">
    <property type="entry name" value="Prephen_DH"/>
</dbReference>
<evidence type="ECO:0000256" key="2">
    <source>
        <dbReference type="ARBA" id="ARBA00007964"/>
    </source>
</evidence>
<dbReference type="InterPro" id="IPR045865">
    <property type="entry name" value="ACT-like_dom_sf"/>
</dbReference>
<protein>
    <recommendedName>
        <fullName evidence="4">Prephenate dehydrogenase</fullName>
        <ecNumber evidence="3">1.3.1.12</ecNumber>
    </recommendedName>
</protein>
<feature type="domain" description="ACT" evidence="11">
    <location>
        <begin position="314"/>
        <end position="378"/>
    </location>
</feature>
<accession>Q83H16</accession>
<dbReference type="Gene3D" id="1.10.3660.10">
    <property type="entry name" value="6-phosphogluconate dehydrogenase C-terminal like domain"/>
    <property type="match status" value="1"/>
</dbReference>
<gene>
    <name evidence="12" type="primary">tyrA</name>
    <name evidence="12" type="ordered locus">TWT_050</name>
</gene>
<dbReference type="InterPro" id="IPR046826">
    <property type="entry name" value="PDH_N"/>
</dbReference>
<evidence type="ECO:0000259" key="10">
    <source>
        <dbReference type="PROSITE" id="PS51176"/>
    </source>
</evidence>
<keyword evidence="8" id="KW-0028">Amino-acid biosynthesis</keyword>
<keyword evidence="13" id="KW-1185">Reference proteome</keyword>
<dbReference type="GO" id="GO:0006571">
    <property type="term" value="P:tyrosine biosynthetic process"/>
    <property type="evidence" value="ECO:0007669"/>
    <property type="project" value="UniProtKB-UniPathway"/>
</dbReference>
<evidence type="ECO:0000256" key="7">
    <source>
        <dbReference type="ARBA" id="ARBA00023027"/>
    </source>
</evidence>
<keyword evidence="7" id="KW-0520">NAD</keyword>
<reference evidence="12 13" key="1">
    <citation type="journal article" date="2003" name="Genome Res.">
        <title>Tropheryma whipplei twist: a human pathogenic Actinobacteria with a reduced genome.</title>
        <authorList>
            <person name="Raoult D."/>
            <person name="Ogata H."/>
            <person name="Audic S."/>
            <person name="Robert C."/>
            <person name="Suhre K."/>
            <person name="Drancourt M."/>
            <person name="Claverie J.-M."/>
        </authorList>
    </citation>
    <scope>NUCLEOTIDE SEQUENCE [LARGE SCALE GENOMIC DNA]</scope>
    <source>
        <strain evidence="12 13">Twist</strain>
    </source>
</reference>
<dbReference type="SUPFAM" id="SSF48179">
    <property type="entry name" value="6-phosphogluconate dehydrogenase C-terminal domain-like"/>
    <property type="match status" value="1"/>
</dbReference>
<evidence type="ECO:0000313" key="13">
    <source>
        <dbReference type="Proteomes" id="UP000002200"/>
    </source>
</evidence>
<dbReference type="PANTHER" id="PTHR21363">
    <property type="entry name" value="PREPHENATE DEHYDROGENASE"/>
    <property type="match status" value="1"/>
</dbReference>
<dbReference type="PANTHER" id="PTHR21363:SF0">
    <property type="entry name" value="PREPHENATE DEHYDROGENASE [NADP(+)]"/>
    <property type="match status" value="1"/>
</dbReference>
<dbReference type="RefSeq" id="WP_011102312.1">
    <property type="nucleotide sequence ID" value="NC_004572.3"/>
</dbReference>
<comment type="similarity">
    <text evidence="2">Belongs to the prephenate/arogenate dehydrogenase family.</text>
</comment>
<dbReference type="Gene3D" id="3.30.2130.10">
    <property type="entry name" value="VC0802-like"/>
    <property type="match status" value="1"/>
</dbReference>
<evidence type="ECO:0000256" key="6">
    <source>
        <dbReference type="ARBA" id="ARBA00023002"/>
    </source>
</evidence>
<dbReference type="InterPro" id="IPR002912">
    <property type="entry name" value="ACT_dom"/>
</dbReference>
<keyword evidence="6 12" id="KW-0560">Oxidoreductase</keyword>
<evidence type="ECO:0000256" key="4">
    <source>
        <dbReference type="ARBA" id="ARBA00016891"/>
    </source>
</evidence>
<dbReference type="HOGENOM" id="CLU_055968_1_1_11"/>
<feature type="domain" description="Prephenate/arogenate dehydrogenase" evidence="10">
    <location>
        <begin position="1"/>
        <end position="310"/>
    </location>
</feature>
<dbReference type="Gene3D" id="3.40.50.720">
    <property type="entry name" value="NAD(P)-binding Rossmann-like Domain"/>
    <property type="match status" value="1"/>
</dbReference>
<dbReference type="InterPro" id="IPR008927">
    <property type="entry name" value="6-PGluconate_DH-like_C_sf"/>
</dbReference>
<dbReference type="GO" id="GO:0008977">
    <property type="term" value="F:prephenate dehydrogenase (NAD+) activity"/>
    <property type="evidence" value="ECO:0007669"/>
    <property type="project" value="UniProtKB-EC"/>
</dbReference>
<dbReference type="Pfam" id="PF20463">
    <property type="entry name" value="PDH_C"/>
    <property type="match status" value="1"/>
</dbReference>
<name>Q83H16_TROWT</name>
<comment type="pathway">
    <text evidence="1">Amino-acid biosynthesis; L-tyrosine biosynthesis; (4-hydroxyphenyl)pyruvate from prephenate (NAD(+) route): step 1/1.</text>
</comment>
<keyword evidence="5" id="KW-0827">Tyrosine biosynthesis</keyword>
<dbReference type="PROSITE" id="PS51176">
    <property type="entry name" value="PDH_ADH"/>
    <property type="match status" value="1"/>
</dbReference>
<dbReference type="EC" id="1.3.1.12" evidence="3"/>
<dbReference type="GO" id="GO:0070403">
    <property type="term" value="F:NAD+ binding"/>
    <property type="evidence" value="ECO:0007669"/>
    <property type="project" value="InterPro"/>
</dbReference>
<dbReference type="Pfam" id="PF02153">
    <property type="entry name" value="PDH_N"/>
    <property type="match status" value="1"/>
</dbReference>
<dbReference type="STRING" id="203267.TWT_050"/>
<dbReference type="SUPFAM" id="SSF51735">
    <property type="entry name" value="NAD(P)-binding Rossmann-fold domains"/>
    <property type="match status" value="1"/>
</dbReference>
<dbReference type="OrthoDB" id="9802008at2"/>
<dbReference type="UniPathway" id="UPA00122">
    <property type="reaction ID" value="UER00961"/>
</dbReference>
<evidence type="ECO:0000313" key="12">
    <source>
        <dbReference type="EMBL" id="AAO44147.1"/>
    </source>
</evidence>
<evidence type="ECO:0000256" key="3">
    <source>
        <dbReference type="ARBA" id="ARBA00012068"/>
    </source>
</evidence>
<proteinExistence type="inferred from homology"/>
<keyword evidence="8" id="KW-0057">Aromatic amino acid biosynthesis</keyword>
<evidence type="ECO:0000256" key="5">
    <source>
        <dbReference type="ARBA" id="ARBA00022498"/>
    </source>
</evidence>
<evidence type="ECO:0000256" key="9">
    <source>
        <dbReference type="ARBA" id="ARBA00049260"/>
    </source>
</evidence>
<dbReference type="Proteomes" id="UP000002200">
    <property type="component" value="Chromosome"/>
</dbReference>